<comment type="function">
    <text evidence="10">Protein O-mannosyltransferase that catalyzes the transfer of a single mannose residue from a polyprenol phospho-mannosyl lipidic donor to the hydroxyl group of selected serine and threonine residues in acceptor proteins.</text>
</comment>
<gene>
    <name evidence="13" type="ORF">IDM48_08830</name>
</gene>
<dbReference type="Pfam" id="PF02366">
    <property type="entry name" value="PMT"/>
    <property type="match status" value="1"/>
</dbReference>
<sequence>MMRRTETETQALPTAGGGAHRAVMTLPEAFTDAALRARLAVTSVPFPRLGLVVPLLVLLLAGALRFWNLSNPNAIVFDETYYAKDAFSMLHFGYERNWAEDANQSFVAGHPTGIQETGEYVVHPPVGKWMIALGMMLFGDNNPLGWRFAAALTGTLSVALIMLAGWILFRSVTVASLAGLLIAVDGLHLVQSRFALLDIFLMFWILATFVCLLLDRQQARRRLAARISEHAALHGGLPQDAFMKYGPWLGFRWWRLLAGICAGLAVGTKWNALFFIAIFGLITVFWDLNARRMTGVKNWFVPGVVLDGVPAFFYLIVVGSATYLATWTGWFRSDFAYNRQWAANHPSEGVQWLPPTLRSLWEYHRSAFEFHNGLSTPHTYQSSAPEWLILGRPTSYYYESPTLGTHGCTVSKCSEAVLNIGNPLLWWSFIIVAVFALGVWLVRRDWRFGTLFVVFAVGYFPWFAYPTRTMFYFYALSFEPYLILMLAGLLGLALGRRGDSRRRKQLGLLVVGLFVVAVLLVSIHFWPIWTAQTIPYDQWRLRMWFDAWI</sequence>
<feature type="transmembrane region" description="Helical" evidence="10">
    <location>
        <begin position="506"/>
        <end position="529"/>
    </location>
</feature>
<proteinExistence type="inferred from homology"/>
<feature type="transmembrane region" description="Helical" evidence="10">
    <location>
        <begin position="471"/>
        <end position="494"/>
    </location>
</feature>
<dbReference type="AlphaFoldDB" id="A0A7H2BIH9"/>
<evidence type="ECO:0000313" key="14">
    <source>
        <dbReference type="Proteomes" id="UP000516421"/>
    </source>
</evidence>
<evidence type="ECO:0000256" key="5">
    <source>
        <dbReference type="ARBA" id="ARBA00022679"/>
    </source>
</evidence>
<reference evidence="13 14" key="1">
    <citation type="submission" date="2020-09" db="EMBL/GenBank/DDBJ databases">
        <title>Investigation of environmental microbe.</title>
        <authorList>
            <person name="Ou Y."/>
            <person name="Kang Q."/>
        </authorList>
    </citation>
    <scope>NUCLEOTIDE SEQUENCE [LARGE SCALE GENOMIC DNA]</scope>
    <source>
        <strain evidence="13 14">KJZ-9</strain>
    </source>
</reference>
<evidence type="ECO:0000256" key="7">
    <source>
        <dbReference type="ARBA" id="ARBA00022989"/>
    </source>
</evidence>
<feature type="transmembrane region" description="Helical" evidence="10">
    <location>
        <begin position="249"/>
        <end position="266"/>
    </location>
</feature>
<evidence type="ECO:0000256" key="10">
    <source>
        <dbReference type="RuleBase" id="RU367007"/>
    </source>
</evidence>
<dbReference type="GO" id="GO:0012505">
    <property type="term" value="C:endomembrane system"/>
    <property type="evidence" value="ECO:0007669"/>
    <property type="project" value="UniProtKB-SubCell"/>
</dbReference>
<keyword evidence="5 10" id="KW-0808">Transferase</keyword>
<feature type="transmembrane region" description="Helical" evidence="10">
    <location>
        <begin position="424"/>
        <end position="441"/>
    </location>
</feature>
<keyword evidence="6 10" id="KW-0812">Transmembrane</keyword>
<feature type="domain" description="Protein O-mannosyl-transferase C-terminal four TM" evidence="12">
    <location>
        <begin position="357"/>
        <end position="548"/>
    </location>
</feature>
<dbReference type="GO" id="GO:0004169">
    <property type="term" value="F:dolichyl-phosphate-mannose-protein mannosyltransferase activity"/>
    <property type="evidence" value="ECO:0007669"/>
    <property type="project" value="UniProtKB-UniRule"/>
</dbReference>
<evidence type="ECO:0000256" key="4">
    <source>
        <dbReference type="ARBA" id="ARBA00022676"/>
    </source>
</evidence>
<comment type="similarity">
    <text evidence="3 10">Belongs to the glycosyltransferase 39 family.</text>
</comment>
<dbReference type="InterPro" id="IPR003342">
    <property type="entry name" value="ArnT-like_N"/>
</dbReference>
<dbReference type="InterPro" id="IPR027005">
    <property type="entry name" value="PMT-like"/>
</dbReference>
<dbReference type="GO" id="GO:0005886">
    <property type="term" value="C:plasma membrane"/>
    <property type="evidence" value="ECO:0007669"/>
    <property type="project" value="UniProtKB-SubCell"/>
</dbReference>
<keyword evidence="10" id="KW-1003">Cell membrane</keyword>
<evidence type="ECO:0000256" key="2">
    <source>
        <dbReference type="ARBA" id="ARBA00004922"/>
    </source>
</evidence>
<dbReference type="EMBL" id="CP061538">
    <property type="protein sequence ID" value="QNV39475.1"/>
    <property type="molecule type" value="Genomic_DNA"/>
</dbReference>
<feature type="transmembrane region" description="Helical" evidence="10">
    <location>
        <begin position="46"/>
        <end position="67"/>
    </location>
</feature>
<dbReference type="EC" id="2.4.1.-" evidence="10"/>
<keyword evidence="14" id="KW-1185">Reference proteome</keyword>
<evidence type="ECO:0000256" key="6">
    <source>
        <dbReference type="ARBA" id="ARBA00022692"/>
    </source>
</evidence>
<dbReference type="Proteomes" id="UP000516421">
    <property type="component" value="Chromosome"/>
</dbReference>
<organism evidence="13 14">
    <name type="scientific">Rothia amarae</name>
    <dbReference type="NCBI Taxonomy" id="169480"/>
    <lineage>
        <taxon>Bacteria</taxon>
        <taxon>Bacillati</taxon>
        <taxon>Actinomycetota</taxon>
        <taxon>Actinomycetes</taxon>
        <taxon>Micrococcales</taxon>
        <taxon>Micrococcaceae</taxon>
        <taxon>Rothia</taxon>
    </lineage>
</organism>
<dbReference type="InterPro" id="IPR032421">
    <property type="entry name" value="PMT_4TMC"/>
</dbReference>
<keyword evidence="7 10" id="KW-1133">Transmembrane helix</keyword>
<protein>
    <recommendedName>
        <fullName evidence="9 10">Polyprenol-phosphate-mannose--protein mannosyltransferase</fullName>
        <ecNumber evidence="10">2.4.1.-</ecNumber>
    </recommendedName>
</protein>
<evidence type="ECO:0000256" key="3">
    <source>
        <dbReference type="ARBA" id="ARBA00007222"/>
    </source>
</evidence>
<evidence type="ECO:0000259" key="11">
    <source>
        <dbReference type="Pfam" id="PF02366"/>
    </source>
</evidence>
<feature type="transmembrane region" description="Helical" evidence="10">
    <location>
        <begin position="172"/>
        <end position="190"/>
    </location>
</feature>
<accession>A0A7H2BIH9</accession>
<evidence type="ECO:0000256" key="8">
    <source>
        <dbReference type="ARBA" id="ARBA00023136"/>
    </source>
</evidence>
<dbReference type="KEGG" id="rama:IDM48_08830"/>
<dbReference type="PANTHER" id="PTHR10050:SF46">
    <property type="entry name" value="PROTEIN O-MANNOSYL-TRANSFERASE 2"/>
    <property type="match status" value="1"/>
</dbReference>
<feature type="transmembrane region" description="Helical" evidence="10">
    <location>
        <begin position="144"/>
        <end position="165"/>
    </location>
</feature>
<keyword evidence="4 10" id="KW-0328">Glycosyltransferase</keyword>
<name>A0A7H2BIH9_9MICC</name>
<comment type="subcellular location">
    <subcellularLocation>
        <location evidence="10">Cell membrane</location>
    </subcellularLocation>
    <subcellularLocation>
        <location evidence="1">Endomembrane system</location>
        <topology evidence="1">Multi-pass membrane protein</topology>
    </subcellularLocation>
</comment>
<feature type="transmembrane region" description="Helical" evidence="10">
    <location>
        <begin position="300"/>
        <end position="325"/>
    </location>
</feature>
<feature type="transmembrane region" description="Helical" evidence="10">
    <location>
        <begin position="448"/>
        <end position="465"/>
    </location>
</feature>
<feature type="transmembrane region" description="Helical" evidence="10">
    <location>
        <begin position="272"/>
        <end position="288"/>
    </location>
</feature>
<dbReference type="PANTHER" id="PTHR10050">
    <property type="entry name" value="DOLICHYL-PHOSPHATE-MANNOSE--PROTEIN MANNOSYLTRANSFERASE"/>
    <property type="match status" value="1"/>
</dbReference>
<comment type="pathway">
    <text evidence="2 10">Protein modification; protein glycosylation.</text>
</comment>
<keyword evidence="8 10" id="KW-0472">Membrane</keyword>
<evidence type="ECO:0000313" key="13">
    <source>
        <dbReference type="EMBL" id="QNV39475.1"/>
    </source>
</evidence>
<dbReference type="Pfam" id="PF16192">
    <property type="entry name" value="PMT_4TMC"/>
    <property type="match status" value="1"/>
</dbReference>
<dbReference type="UniPathway" id="UPA00378"/>
<feature type="transmembrane region" description="Helical" evidence="10">
    <location>
        <begin position="196"/>
        <end position="214"/>
    </location>
</feature>
<evidence type="ECO:0000256" key="9">
    <source>
        <dbReference type="ARBA" id="ARBA00093617"/>
    </source>
</evidence>
<evidence type="ECO:0000259" key="12">
    <source>
        <dbReference type="Pfam" id="PF16192"/>
    </source>
</evidence>
<evidence type="ECO:0000256" key="1">
    <source>
        <dbReference type="ARBA" id="ARBA00004127"/>
    </source>
</evidence>
<feature type="domain" description="ArnT-like N-terminal" evidence="11">
    <location>
        <begin position="142"/>
        <end position="222"/>
    </location>
</feature>